<reference evidence="1 2" key="1">
    <citation type="submission" date="2019-10" db="EMBL/GenBank/DDBJ databases">
        <authorList>
            <person name="Wolf R A."/>
        </authorList>
    </citation>
    <scope>NUCLEOTIDE SEQUENCE [LARGE SCALE GENOMIC DNA]</scope>
    <source>
        <strain evidence="1">Collinsella_aerofaciens_MC2</strain>
    </source>
</reference>
<dbReference type="AlphaFoldDB" id="A0A5K1IK11"/>
<gene>
    <name evidence="1" type="ORF">KCJAJFAP_01508</name>
</gene>
<accession>A0A5K1IK11</accession>
<proteinExistence type="predicted"/>
<organism evidence="1 2">
    <name type="scientific">Collinsella aerofaciens</name>
    <dbReference type="NCBI Taxonomy" id="74426"/>
    <lineage>
        <taxon>Bacteria</taxon>
        <taxon>Bacillati</taxon>
        <taxon>Actinomycetota</taxon>
        <taxon>Coriobacteriia</taxon>
        <taxon>Coriobacteriales</taxon>
        <taxon>Coriobacteriaceae</taxon>
        <taxon>Collinsella</taxon>
    </lineage>
</organism>
<name>A0A5K1IK11_9ACTN</name>
<evidence type="ECO:0000313" key="1">
    <source>
        <dbReference type="EMBL" id="VWL86864.1"/>
    </source>
</evidence>
<dbReference type="Proteomes" id="UP000361836">
    <property type="component" value="Unassembled WGS sequence"/>
</dbReference>
<sequence>MSDLFAREDERRDALDAERDEAWRYKSCERKNRYDTRAEAEAVMADCENRGRRGLACYKCEYCGGWHLTSHPWK</sequence>
<evidence type="ECO:0000313" key="2">
    <source>
        <dbReference type="Proteomes" id="UP000361836"/>
    </source>
</evidence>
<keyword evidence="2" id="KW-1185">Reference proteome</keyword>
<dbReference type="EMBL" id="CABWIE010000002">
    <property type="protein sequence ID" value="VWL86864.1"/>
    <property type="molecule type" value="Genomic_DNA"/>
</dbReference>
<protein>
    <submittedName>
        <fullName evidence="1">Uncharacterized protein</fullName>
    </submittedName>
</protein>
<dbReference type="RefSeq" id="WP_226798279.1">
    <property type="nucleotide sequence ID" value="NZ_CAAKNU010000023.1"/>
</dbReference>